<evidence type="ECO:0000313" key="2">
    <source>
        <dbReference type="Proteomes" id="UP000824090"/>
    </source>
</evidence>
<dbReference type="PANTHER" id="PTHR46523">
    <property type="entry name" value="DCTP PYROPHOSPHATASE 1"/>
    <property type="match status" value="1"/>
</dbReference>
<gene>
    <name evidence="1" type="ORF">IAC50_09390</name>
</gene>
<dbReference type="GO" id="GO:0009143">
    <property type="term" value="P:nucleoside triphosphate catabolic process"/>
    <property type="evidence" value="ECO:0007669"/>
    <property type="project" value="InterPro"/>
</dbReference>
<dbReference type="EMBL" id="DVMP01000163">
    <property type="protein sequence ID" value="HIU26692.1"/>
    <property type="molecule type" value="Genomic_DNA"/>
</dbReference>
<organism evidence="1 2">
    <name type="scientific">Candidatus Allocopromorpha excrementigallinarum</name>
    <dbReference type="NCBI Taxonomy" id="2840742"/>
    <lineage>
        <taxon>Bacteria</taxon>
        <taxon>Bacillati</taxon>
        <taxon>Bacillota</taxon>
        <taxon>Clostridia</taxon>
        <taxon>Eubacteriales</taxon>
        <taxon>Eubacteriaceae</taxon>
        <taxon>Eubacteriaceae incertae sedis</taxon>
        <taxon>Candidatus Allocopromorpha</taxon>
    </lineage>
</organism>
<dbReference type="InterPro" id="IPR025984">
    <property type="entry name" value="DCTPP"/>
</dbReference>
<reference evidence="1" key="1">
    <citation type="submission" date="2020-10" db="EMBL/GenBank/DDBJ databases">
        <authorList>
            <person name="Gilroy R."/>
        </authorList>
    </citation>
    <scope>NUCLEOTIDE SEQUENCE</scope>
    <source>
        <strain evidence="1">ChiHcec3-6078</strain>
    </source>
</reference>
<dbReference type="SUPFAM" id="SSF101386">
    <property type="entry name" value="all-alpha NTP pyrophosphatases"/>
    <property type="match status" value="1"/>
</dbReference>
<name>A0A9D1L807_9FIRM</name>
<dbReference type="PIRSF" id="PIRSF029826">
    <property type="entry name" value="UCP029826_pph"/>
    <property type="match status" value="1"/>
</dbReference>
<sequence length="105" mass="12322">MEEIKRILRDFNEARDWEKFHTPENLAKSVAIEAGELLECFQWGSEADRSKVSDEIADVMSYCIMLADKLDLNLKEVILRKIKKNEEKYPVEKCRGISKKYNELP</sequence>
<comment type="caution">
    <text evidence="1">The sequence shown here is derived from an EMBL/GenBank/DDBJ whole genome shotgun (WGS) entry which is preliminary data.</text>
</comment>
<protein>
    <submittedName>
        <fullName evidence="1">Nucleotide pyrophosphohydrolase</fullName>
    </submittedName>
</protein>
<dbReference type="Gene3D" id="1.10.287.1080">
    <property type="entry name" value="MazG-like"/>
    <property type="match status" value="1"/>
</dbReference>
<dbReference type="CDD" id="cd11537">
    <property type="entry name" value="NTP-PPase_RS21-C6_like"/>
    <property type="match status" value="1"/>
</dbReference>
<dbReference type="PANTHER" id="PTHR46523:SF1">
    <property type="entry name" value="DCTP PYROPHOSPHATASE 1"/>
    <property type="match status" value="1"/>
</dbReference>
<accession>A0A9D1L807</accession>
<dbReference type="Pfam" id="PF12643">
    <property type="entry name" value="MazG-like"/>
    <property type="match status" value="1"/>
</dbReference>
<dbReference type="InterPro" id="IPR052555">
    <property type="entry name" value="dCTP_Pyrophosphatase"/>
</dbReference>
<dbReference type="AlphaFoldDB" id="A0A9D1L807"/>
<evidence type="ECO:0000313" key="1">
    <source>
        <dbReference type="EMBL" id="HIU26692.1"/>
    </source>
</evidence>
<dbReference type="Proteomes" id="UP000824090">
    <property type="component" value="Unassembled WGS sequence"/>
</dbReference>
<dbReference type="GO" id="GO:0047429">
    <property type="term" value="F:nucleoside triphosphate diphosphatase activity"/>
    <property type="evidence" value="ECO:0007669"/>
    <property type="project" value="InterPro"/>
</dbReference>
<reference evidence="1" key="2">
    <citation type="journal article" date="2021" name="PeerJ">
        <title>Extensive microbial diversity within the chicken gut microbiome revealed by metagenomics and culture.</title>
        <authorList>
            <person name="Gilroy R."/>
            <person name="Ravi A."/>
            <person name="Getino M."/>
            <person name="Pursley I."/>
            <person name="Horton D.L."/>
            <person name="Alikhan N.F."/>
            <person name="Baker D."/>
            <person name="Gharbi K."/>
            <person name="Hall N."/>
            <person name="Watson M."/>
            <person name="Adriaenssens E.M."/>
            <person name="Foster-Nyarko E."/>
            <person name="Jarju S."/>
            <person name="Secka A."/>
            <person name="Antonio M."/>
            <person name="Oren A."/>
            <person name="Chaudhuri R.R."/>
            <person name="La Ragione R."/>
            <person name="Hildebrand F."/>
            <person name="Pallen M.J."/>
        </authorList>
    </citation>
    <scope>NUCLEOTIDE SEQUENCE</scope>
    <source>
        <strain evidence="1">ChiHcec3-6078</strain>
    </source>
</reference>
<proteinExistence type="predicted"/>